<proteinExistence type="predicted"/>
<keyword evidence="2" id="KW-1185">Reference proteome</keyword>
<sequence>MKYALVALVLVLAFFIWRHKRRQRLREREQHQAAQAQAAARKQQEQTLAAPVQMVQCHHCGLHLPLSEATPGALGHYCDHEHRQRVEG</sequence>
<organism evidence="1 2">
    <name type="scientific">Serpentinimonas maccroryi</name>
    <dbReference type="NCBI Taxonomy" id="1458426"/>
    <lineage>
        <taxon>Bacteria</taxon>
        <taxon>Pseudomonadati</taxon>
        <taxon>Pseudomonadota</taxon>
        <taxon>Betaproteobacteria</taxon>
        <taxon>Burkholderiales</taxon>
        <taxon>Comamonadaceae</taxon>
        <taxon>Serpentinimonas</taxon>
    </lineage>
</organism>
<dbReference type="KEGG" id="cbab:SMCB_1466"/>
<evidence type="ECO:0000313" key="1">
    <source>
        <dbReference type="EMBL" id="BAO83694.1"/>
    </source>
</evidence>
<dbReference type="NCBIfam" id="NF041023">
    <property type="entry name" value="PP0621_fam"/>
    <property type="match status" value="1"/>
</dbReference>
<name>A0A060NXR5_9BURK</name>
<keyword evidence="1" id="KW-0282">Flagellum</keyword>
<dbReference type="RefSeq" id="WP_045535956.1">
    <property type="nucleotide sequence ID" value="NZ_AP014569.1"/>
</dbReference>
<dbReference type="AlphaFoldDB" id="A0A060NXR5"/>
<evidence type="ECO:0000313" key="2">
    <source>
        <dbReference type="Proteomes" id="UP000066014"/>
    </source>
</evidence>
<keyword evidence="1" id="KW-0969">Cilium</keyword>
<keyword evidence="1" id="KW-0449">Lipoprotein</keyword>
<reference evidence="1 2" key="1">
    <citation type="journal article" date="2014" name="Nat. Commun.">
        <title>Physiological and genomic features of highly alkaliphilic hydrogen-utilizing Betaproteobacteria from a continental serpentinizing site.</title>
        <authorList>
            <person name="Suzuki S."/>
            <person name="Kuenen J.G."/>
            <person name="Schipper K."/>
            <person name="van der Velde S."/>
            <person name="Ishii S."/>
            <person name="Wu A."/>
            <person name="Sorokin D.Y."/>
            <person name="Tenney A."/>
            <person name="Meng X.Y."/>
            <person name="Morrill P.L."/>
            <person name="Kamagata Y."/>
            <person name="Muyzer G."/>
            <person name="Nealson K.H."/>
        </authorList>
    </citation>
    <scope>NUCLEOTIDE SEQUENCE [LARGE SCALE GENOMIC DNA]</scope>
    <source>
        <strain evidence="1 2">B1</strain>
    </source>
</reference>
<accession>A0A060NXR5</accession>
<dbReference type="EMBL" id="AP014569">
    <property type="protein sequence ID" value="BAO83694.1"/>
    <property type="molecule type" value="Genomic_DNA"/>
</dbReference>
<dbReference type="HOGENOM" id="CLU_168222_1_0_4"/>
<dbReference type="OrthoDB" id="9814432at2"/>
<gene>
    <name evidence="1" type="ORF">SMCB_1466</name>
</gene>
<dbReference type="Proteomes" id="UP000066014">
    <property type="component" value="Chromosome"/>
</dbReference>
<keyword evidence="1" id="KW-0966">Cell projection</keyword>
<dbReference type="STRING" id="1458426.SMCB_1466"/>
<dbReference type="InterPro" id="IPR049708">
    <property type="entry name" value="PP0621-like"/>
</dbReference>
<protein>
    <submittedName>
        <fullName evidence="1">Flagellar biosynthesis/type III secretory pathway lipoprotein</fullName>
    </submittedName>
</protein>